<evidence type="ECO:0000313" key="2">
    <source>
        <dbReference type="EMBL" id="SHF30597.1"/>
    </source>
</evidence>
<dbReference type="InterPro" id="IPR032710">
    <property type="entry name" value="NTF2-like_dom_sf"/>
</dbReference>
<feature type="domain" description="DUF4440" evidence="1">
    <location>
        <begin position="15"/>
        <end position="127"/>
    </location>
</feature>
<reference evidence="2 3" key="1">
    <citation type="submission" date="2016-11" db="EMBL/GenBank/DDBJ databases">
        <authorList>
            <person name="Jaros S."/>
            <person name="Januszkiewicz K."/>
            <person name="Wedrychowicz H."/>
        </authorList>
    </citation>
    <scope>NUCLEOTIDE SEQUENCE [LARGE SCALE GENOMIC DNA]</scope>
    <source>
        <strain evidence="2 3">DSM 44666</strain>
    </source>
</reference>
<dbReference type="OrthoDB" id="582247at2"/>
<evidence type="ECO:0000313" key="3">
    <source>
        <dbReference type="Proteomes" id="UP000184476"/>
    </source>
</evidence>
<evidence type="ECO:0000259" key="1">
    <source>
        <dbReference type="Pfam" id="PF14534"/>
    </source>
</evidence>
<gene>
    <name evidence="2" type="ORF">SAMN05444392_11455</name>
</gene>
<sequence>MTKKNDVLEKEINMIKQIIIEMETAHNNHDADELDRHFTSDASWVNVMGQRLSGWKEINEVHKAVYKEPLKNSYARYDVANISFIRPDVAVTHIRQYSTTPDKKIIKGSQGSMAVYVMIKENSTWKVAAGQNTLIQGDDHTNP</sequence>
<keyword evidence="3" id="KW-1185">Reference proteome</keyword>
<dbReference type="Gene3D" id="3.10.450.50">
    <property type="match status" value="1"/>
</dbReference>
<dbReference type="RefSeq" id="WP_073157237.1">
    <property type="nucleotide sequence ID" value="NZ_FQVL01000014.1"/>
</dbReference>
<dbReference type="Pfam" id="PF14534">
    <property type="entry name" value="DUF4440"/>
    <property type="match status" value="1"/>
</dbReference>
<proteinExistence type="predicted"/>
<dbReference type="InterPro" id="IPR027843">
    <property type="entry name" value="DUF4440"/>
</dbReference>
<dbReference type="SUPFAM" id="SSF54427">
    <property type="entry name" value="NTF2-like"/>
    <property type="match status" value="1"/>
</dbReference>
<dbReference type="NCBIfam" id="TIGR02246">
    <property type="entry name" value="SgcJ/EcaC family oxidoreductase"/>
    <property type="match status" value="1"/>
</dbReference>
<dbReference type="EMBL" id="FQVL01000014">
    <property type="protein sequence ID" value="SHF30597.1"/>
    <property type="molecule type" value="Genomic_DNA"/>
</dbReference>
<accession>A0A1M5AKF3</accession>
<organism evidence="2 3">
    <name type="scientific">Seinonella peptonophila</name>
    <dbReference type="NCBI Taxonomy" id="112248"/>
    <lineage>
        <taxon>Bacteria</taxon>
        <taxon>Bacillati</taxon>
        <taxon>Bacillota</taxon>
        <taxon>Bacilli</taxon>
        <taxon>Bacillales</taxon>
        <taxon>Thermoactinomycetaceae</taxon>
        <taxon>Seinonella</taxon>
    </lineage>
</organism>
<dbReference type="Proteomes" id="UP000184476">
    <property type="component" value="Unassembled WGS sequence"/>
</dbReference>
<protein>
    <recommendedName>
        <fullName evidence="1">DUF4440 domain-containing protein</fullName>
    </recommendedName>
</protein>
<dbReference type="AlphaFoldDB" id="A0A1M5AKF3"/>
<dbReference type="InterPro" id="IPR011944">
    <property type="entry name" value="Steroid_delta5-4_isomerase"/>
</dbReference>
<dbReference type="STRING" id="112248.SAMN05444392_11455"/>
<name>A0A1M5AKF3_9BACL</name>